<dbReference type="Proteomes" id="UP000887540">
    <property type="component" value="Unplaced"/>
</dbReference>
<name>A0A914EFU7_9BILA</name>
<dbReference type="AlphaFoldDB" id="A0A914EFU7"/>
<dbReference type="InterPro" id="IPR029058">
    <property type="entry name" value="AB_hydrolase_fold"/>
</dbReference>
<accession>A0A914EFU7</accession>
<organism evidence="1 2">
    <name type="scientific">Acrobeloides nanus</name>
    <dbReference type="NCBI Taxonomy" id="290746"/>
    <lineage>
        <taxon>Eukaryota</taxon>
        <taxon>Metazoa</taxon>
        <taxon>Ecdysozoa</taxon>
        <taxon>Nematoda</taxon>
        <taxon>Chromadorea</taxon>
        <taxon>Rhabditida</taxon>
        <taxon>Tylenchina</taxon>
        <taxon>Cephalobomorpha</taxon>
        <taxon>Cephaloboidea</taxon>
        <taxon>Cephalobidae</taxon>
        <taxon>Acrobeloides</taxon>
    </lineage>
</organism>
<protein>
    <submittedName>
        <fullName evidence="2">Carboxylesterase type B domain-containing protein</fullName>
    </submittedName>
</protein>
<reference evidence="2" key="1">
    <citation type="submission" date="2022-11" db="UniProtKB">
        <authorList>
            <consortium name="WormBaseParasite"/>
        </authorList>
    </citation>
    <scope>IDENTIFICATION</scope>
</reference>
<dbReference type="Gene3D" id="3.40.50.1820">
    <property type="entry name" value="alpha/beta hydrolase"/>
    <property type="match status" value="1"/>
</dbReference>
<evidence type="ECO:0000313" key="1">
    <source>
        <dbReference type="Proteomes" id="UP000887540"/>
    </source>
</evidence>
<proteinExistence type="predicted"/>
<keyword evidence="1" id="KW-1185">Reference proteome</keyword>
<dbReference type="WBParaSite" id="ACRNAN_scaffold7470.g12220.t1">
    <property type="protein sequence ID" value="ACRNAN_scaffold7470.g12220.t1"/>
    <property type="gene ID" value="ACRNAN_scaffold7470.g12220"/>
</dbReference>
<sequence>MSDQLWIPAIEQGRVNETDFAIANTFGEFWTNFAKYGTPSLANEWARTNTTNVKLYYEIGQSRGNRLGYRILDQYVWNQVLLDLVFLCENSIF</sequence>
<evidence type="ECO:0000313" key="2">
    <source>
        <dbReference type="WBParaSite" id="ACRNAN_scaffold7470.g12220.t1"/>
    </source>
</evidence>